<dbReference type="AlphaFoldDB" id="A0A1E1VZQ1"/>
<protein>
    <submittedName>
        <fullName evidence="2">Uncharacterized protein</fullName>
    </submittedName>
</protein>
<evidence type="ECO:0000256" key="1">
    <source>
        <dbReference type="SAM" id="Coils"/>
    </source>
</evidence>
<reference evidence="2" key="1">
    <citation type="submission" date="2015-09" db="EMBL/GenBank/DDBJ databases">
        <title>De novo assembly of Pectinophora gossypiella (Pink Bollworm) gut transcriptome.</title>
        <authorList>
            <person name="Tassone E.E."/>
        </authorList>
    </citation>
    <scope>NUCLEOTIDE SEQUENCE</scope>
</reference>
<dbReference type="OrthoDB" id="29742at2759"/>
<dbReference type="EMBL" id="GDQN01010846">
    <property type="protein sequence ID" value="JAT80208.1"/>
    <property type="molecule type" value="Transcribed_RNA"/>
</dbReference>
<feature type="coiled-coil region" evidence="1">
    <location>
        <begin position="47"/>
        <end position="81"/>
    </location>
</feature>
<evidence type="ECO:0000313" key="2">
    <source>
        <dbReference type="EMBL" id="JAT80208.1"/>
    </source>
</evidence>
<organism evidence="2">
    <name type="scientific">Pectinophora gossypiella</name>
    <name type="common">Cotton pink bollworm</name>
    <name type="synonym">Depressaria gossypiella</name>
    <dbReference type="NCBI Taxonomy" id="13191"/>
    <lineage>
        <taxon>Eukaryota</taxon>
        <taxon>Metazoa</taxon>
        <taxon>Ecdysozoa</taxon>
        <taxon>Arthropoda</taxon>
        <taxon>Hexapoda</taxon>
        <taxon>Insecta</taxon>
        <taxon>Pterygota</taxon>
        <taxon>Neoptera</taxon>
        <taxon>Endopterygota</taxon>
        <taxon>Lepidoptera</taxon>
        <taxon>Glossata</taxon>
        <taxon>Ditrysia</taxon>
        <taxon>Gelechioidea</taxon>
        <taxon>Gelechiidae</taxon>
        <taxon>Apatetrinae</taxon>
        <taxon>Pectinophora</taxon>
    </lineage>
</organism>
<proteinExistence type="predicted"/>
<sequence>MNSNAVKIVTLLSDPTEANIEEVGNVIKTMEEDMSIIQNGVTECADNQKSEEVRKKLLDELDEMKNLLSNASQNLNSQNVDLEKVQEGARRIADLTTQMYFSLDPRTQRRSEFLRRSRQSFIQEEETEATLRRASFIVAAAAASHAVDTAIETIEAEYEGPAQLSDRELQQLET</sequence>
<accession>A0A1E1VZQ1</accession>
<name>A0A1E1VZQ1_PECGO</name>
<gene>
    <name evidence="2" type="ORF">g.19421</name>
</gene>
<keyword evidence="1" id="KW-0175">Coiled coil</keyword>
<feature type="non-terminal residue" evidence="2">
    <location>
        <position position="174"/>
    </location>
</feature>